<comment type="caution">
    <text evidence="2">The sequence shown here is derived from an EMBL/GenBank/DDBJ whole genome shotgun (WGS) entry which is preliminary data.</text>
</comment>
<feature type="signal peptide" evidence="1">
    <location>
        <begin position="1"/>
        <end position="25"/>
    </location>
</feature>
<name>A0ABV6DZ73_9ACTN</name>
<evidence type="ECO:0000313" key="2">
    <source>
        <dbReference type="EMBL" id="MFC0222027.1"/>
    </source>
</evidence>
<keyword evidence="1" id="KW-0732">Signal</keyword>
<gene>
    <name evidence="2" type="ORF">ACFFJG_06005</name>
</gene>
<proteinExistence type="predicted"/>
<reference evidence="2 3" key="1">
    <citation type="submission" date="2024-09" db="EMBL/GenBank/DDBJ databases">
        <authorList>
            <person name="Sun Q."/>
            <person name="Mori K."/>
        </authorList>
    </citation>
    <scope>NUCLEOTIDE SEQUENCE [LARGE SCALE GENOMIC DNA]</scope>
    <source>
        <strain evidence="2 3">CCM 8654</strain>
    </source>
</reference>
<feature type="chain" id="PRO_5046515812" evidence="1">
    <location>
        <begin position="26"/>
        <end position="241"/>
    </location>
</feature>
<organism evidence="2 3">
    <name type="scientific">Nocardioides zeicaulis</name>
    <dbReference type="NCBI Taxonomy" id="1776857"/>
    <lineage>
        <taxon>Bacteria</taxon>
        <taxon>Bacillati</taxon>
        <taxon>Actinomycetota</taxon>
        <taxon>Actinomycetes</taxon>
        <taxon>Propionibacteriales</taxon>
        <taxon>Nocardioidaceae</taxon>
        <taxon>Nocardioides</taxon>
    </lineage>
</organism>
<keyword evidence="3" id="KW-1185">Reference proteome</keyword>
<sequence>MRRIVVGSVFLVLTAVLLGAAPGTAGDPPGEVRVQGRAYEGQFNTFRGTLRLTCAPGLRVAALGLTFVQDFTSPESLQATTPTCDGAWHVVPYASYEGFHPGRATVQVRMALVDAATGAPAGEVTTGGSVYVRPGARVLLPRWVDHERGTIRARVAGRCDEPWVLQDFFVAASQDEGFTFASTHLDIPCDGEWHARTAVLTATSGSLHRGRVYLDGHIATLDAVNFDPAVFATAGRWAWAG</sequence>
<evidence type="ECO:0000256" key="1">
    <source>
        <dbReference type="SAM" id="SignalP"/>
    </source>
</evidence>
<evidence type="ECO:0000313" key="3">
    <source>
        <dbReference type="Proteomes" id="UP001589698"/>
    </source>
</evidence>
<protein>
    <submittedName>
        <fullName evidence="2">Uncharacterized protein</fullName>
    </submittedName>
</protein>
<accession>A0ABV6DZ73</accession>
<dbReference type="EMBL" id="JBHLXH010000001">
    <property type="protein sequence ID" value="MFC0222027.1"/>
    <property type="molecule type" value="Genomic_DNA"/>
</dbReference>
<dbReference type="Proteomes" id="UP001589698">
    <property type="component" value="Unassembled WGS sequence"/>
</dbReference>
<dbReference type="RefSeq" id="WP_378517690.1">
    <property type="nucleotide sequence ID" value="NZ_CBCSDI010000023.1"/>
</dbReference>